<dbReference type="Proteomes" id="UP000825729">
    <property type="component" value="Unassembled WGS sequence"/>
</dbReference>
<accession>A0AAV7F3G8</accession>
<proteinExistence type="predicted"/>
<evidence type="ECO:0000256" key="1">
    <source>
        <dbReference type="SAM" id="MobiDB-lite"/>
    </source>
</evidence>
<feature type="compositionally biased region" description="Polar residues" evidence="1">
    <location>
        <begin position="7"/>
        <end position="17"/>
    </location>
</feature>
<evidence type="ECO:0000313" key="2">
    <source>
        <dbReference type="EMBL" id="KAG9455705.1"/>
    </source>
</evidence>
<reference evidence="2 3" key="1">
    <citation type="submission" date="2021-07" db="EMBL/GenBank/DDBJ databases">
        <title>The Aristolochia fimbriata genome: insights into angiosperm evolution, floral development and chemical biosynthesis.</title>
        <authorList>
            <person name="Jiao Y."/>
        </authorList>
    </citation>
    <scope>NUCLEOTIDE SEQUENCE [LARGE SCALE GENOMIC DNA]</scope>
    <source>
        <strain evidence="2">IBCAS-2021</strain>
        <tissue evidence="2">Leaf</tissue>
    </source>
</reference>
<feature type="region of interest" description="Disordered" evidence="1">
    <location>
        <begin position="1"/>
        <end position="27"/>
    </location>
</feature>
<sequence>MHGENGRTGQSRIQEQRSVSSSTSSPASLMDFQSIQTTKASYNTLYRRERGRKRGVWVPFFNYQRLQLAGFICCSVVLATSFMGYTNWEDVFAHQRFNFPELRDYKRERSEDKDRPEYTDSLALTAVSTLKTVVQSLAAGSSSEKKPILCIA</sequence>
<organism evidence="2 3">
    <name type="scientific">Aristolochia fimbriata</name>
    <name type="common">White veined hardy Dutchman's pipe vine</name>
    <dbReference type="NCBI Taxonomy" id="158543"/>
    <lineage>
        <taxon>Eukaryota</taxon>
        <taxon>Viridiplantae</taxon>
        <taxon>Streptophyta</taxon>
        <taxon>Embryophyta</taxon>
        <taxon>Tracheophyta</taxon>
        <taxon>Spermatophyta</taxon>
        <taxon>Magnoliopsida</taxon>
        <taxon>Magnoliidae</taxon>
        <taxon>Piperales</taxon>
        <taxon>Aristolochiaceae</taxon>
        <taxon>Aristolochia</taxon>
    </lineage>
</organism>
<dbReference type="AlphaFoldDB" id="A0AAV7F3G8"/>
<protein>
    <submittedName>
        <fullName evidence="2">Uncharacterized protein</fullName>
    </submittedName>
</protein>
<evidence type="ECO:0000313" key="3">
    <source>
        <dbReference type="Proteomes" id="UP000825729"/>
    </source>
</evidence>
<name>A0AAV7F3G8_ARIFI</name>
<keyword evidence="3" id="KW-1185">Reference proteome</keyword>
<gene>
    <name evidence="2" type="ORF">H6P81_000213</name>
</gene>
<comment type="caution">
    <text evidence="2">The sequence shown here is derived from an EMBL/GenBank/DDBJ whole genome shotgun (WGS) entry which is preliminary data.</text>
</comment>
<feature type="compositionally biased region" description="Low complexity" evidence="1">
    <location>
        <begin position="18"/>
        <end position="27"/>
    </location>
</feature>
<dbReference type="EMBL" id="JAINDJ010000002">
    <property type="protein sequence ID" value="KAG9455705.1"/>
    <property type="molecule type" value="Genomic_DNA"/>
</dbReference>